<keyword evidence="1" id="KW-0472">Membrane</keyword>
<organism evidence="2 3">
    <name type="scientific">Microcystis aeruginosa NIES-2549</name>
    <dbReference type="NCBI Taxonomy" id="1641812"/>
    <lineage>
        <taxon>Bacteria</taxon>
        <taxon>Bacillati</taxon>
        <taxon>Cyanobacteriota</taxon>
        <taxon>Cyanophyceae</taxon>
        <taxon>Oscillatoriophycideae</taxon>
        <taxon>Chroococcales</taxon>
        <taxon>Microcystaceae</taxon>
        <taxon>Microcystis</taxon>
    </lineage>
</organism>
<dbReference type="Proteomes" id="UP000034103">
    <property type="component" value="Chromosome"/>
</dbReference>
<evidence type="ECO:0000313" key="3">
    <source>
        <dbReference type="Proteomes" id="UP000034103"/>
    </source>
</evidence>
<name>A0A0F6RNB3_MICAE</name>
<reference evidence="2 3" key="1">
    <citation type="journal article" date="2015" name="Genome Announc.">
        <title>Complete Genome Sequence of Microcystis aeruginosa NIES-2549, a Bloom-Forming Cyanobacterium from Lake Kasumigaura, Japan.</title>
        <authorList>
            <person name="Yamaguchi H."/>
            <person name="Suzuki S."/>
            <person name="Tanabe Y."/>
            <person name="Osana Y."/>
            <person name="Shimura Y."/>
            <person name="Ishida K."/>
            <person name="Kawachi M."/>
        </authorList>
    </citation>
    <scope>NUCLEOTIDE SEQUENCE [LARGE SCALE GENOMIC DNA]</scope>
    <source>
        <strain evidence="2 3">NIES-2549</strain>
    </source>
</reference>
<evidence type="ECO:0000313" key="2">
    <source>
        <dbReference type="EMBL" id="AKE66018.1"/>
    </source>
</evidence>
<gene>
    <name evidence="2" type="ORF">MYAER_3684</name>
</gene>
<feature type="transmembrane region" description="Helical" evidence="1">
    <location>
        <begin position="20"/>
        <end position="39"/>
    </location>
</feature>
<sequence>MRQYPTAKNITRGGGSQGVFNHHFLLIFMFKIVLDYINIFDWLQGSTLECR</sequence>
<dbReference type="AlphaFoldDB" id="A0A0F6RNB3"/>
<protein>
    <submittedName>
        <fullName evidence="2">Uncharacterized protein</fullName>
    </submittedName>
</protein>
<dbReference type="PATRIC" id="fig|1641812.3.peg.3808"/>
<proteinExistence type="predicted"/>
<dbReference type="EMBL" id="CP011304">
    <property type="protein sequence ID" value="AKE66018.1"/>
    <property type="molecule type" value="Genomic_DNA"/>
</dbReference>
<dbReference type="HOGENOM" id="CLU_3100792_0_0_3"/>
<keyword evidence="1" id="KW-1133">Transmembrane helix</keyword>
<accession>A0A0F6RNB3</accession>
<keyword evidence="1" id="KW-0812">Transmembrane</keyword>
<evidence type="ECO:0000256" key="1">
    <source>
        <dbReference type="SAM" id="Phobius"/>
    </source>
</evidence>